<dbReference type="SUPFAM" id="SSF101898">
    <property type="entry name" value="NHL repeat"/>
    <property type="match status" value="1"/>
</dbReference>
<evidence type="ECO:0000313" key="1">
    <source>
        <dbReference type="EMBL" id="GGF92748.1"/>
    </source>
</evidence>
<evidence type="ECO:0000313" key="2">
    <source>
        <dbReference type="Proteomes" id="UP000636949"/>
    </source>
</evidence>
<sequence length="434" mass="46234">MHQYTNNKLKKLENEVKGINIKLISAMIASSVILSACGGGGDKGGASPGPQEYGKVTVSFTQMSGSSIKMTVMNNDQYATGHINFGLPDGSSNFTVYDGTSVTSWCTPTTCPDSCDQLTVLQPGQSCYGYVNAKNSIGYTAGTKTETNGITINNVAQSLSYNLSDTGVLYSLGADGTIHYKKQSDTNWSTISKPAAVTNVTALTVDHYGVIYIGGNNGHVYQLNADGSTWRDLDSVGVTSVRAIAFTSDNSLFAAGEGSGSIFRYQNNSWSVFDSPPNLTEINDMAVQTDDSVFVAGKQGATTKLYKATSSGGWTAVNLPTGPASFNVLGFGFDKNSGDLLMSFATNDNTYRYINNPGIWDSSLNPVVSSQDTKDFYIERGADNEIVYLATSGTTGQIFKYNNTGSNWQQIAQTGSEIIKLSEGSYLAISVNNN</sequence>
<dbReference type="Proteomes" id="UP000636949">
    <property type="component" value="Unassembled WGS sequence"/>
</dbReference>
<dbReference type="Gene3D" id="2.80.10.50">
    <property type="match status" value="1"/>
</dbReference>
<reference evidence="1" key="2">
    <citation type="submission" date="2020-09" db="EMBL/GenBank/DDBJ databases">
        <authorList>
            <person name="Sun Q."/>
            <person name="Zhou Y."/>
        </authorList>
    </citation>
    <scope>NUCLEOTIDE SEQUENCE</scope>
    <source>
        <strain evidence="1">CGMCC 1.15758</strain>
    </source>
</reference>
<gene>
    <name evidence="1" type="ORF">GCM10010995_07380</name>
</gene>
<organism evidence="1 2">
    <name type="scientific">Cysteiniphilum litorale</name>
    <dbReference type="NCBI Taxonomy" id="2056700"/>
    <lineage>
        <taxon>Bacteria</taxon>
        <taxon>Pseudomonadati</taxon>
        <taxon>Pseudomonadota</taxon>
        <taxon>Gammaproteobacteria</taxon>
        <taxon>Thiotrichales</taxon>
        <taxon>Fastidiosibacteraceae</taxon>
        <taxon>Cysteiniphilum</taxon>
    </lineage>
</organism>
<protein>
    <recommendedName>
        <fullName evidence="3">Photosynthesis system II assembly factor Ycf48/Hcf136-like domain-containing protein</fullName>
    </recommendedName>
</protein>
<keyword evidence="2" id="KW-1185">Reference proteome</keyword>
<accession>A0A8J2Z319</accession>
<dbReference type="AlphaFoldDB" id="A0A8J2Z319"/>
<comment type="caution">
    <text evidence="1">The sequence shown here is derived from an EMBL/GenBank/DDBJ whole genome shotgun (WGS) entry which is preliminary data.</text>
</comment>
<reference evidence="1" key="1">
    <citation type="journal article" date="2014" name="Int. J. Syst. Evol. Microbiol.">
        <title>Complete genome sequence of Corynebacterium casei LMG S-19264T (=DSM 44701T), isolated from a smear-ripened cheese.</title>
        <authorList>
            <consortium name="US DOE Joint Genome Institute (JGI-PGF)"/>
            <person name="Walter F."/>
            <person name="Albersmeier A."/>
            <person name="Kalinowski J."/>
            <person name="Ruckert C."/>
        </authorList>
    </citation>
    <scope>NUCLEOTIDE SEQUENCE</scope>
    <source>
        <strain evidence="1">CGMCC 1.15758</strain>
    </source>
</reference>
<dbReference type="EMBL" id="BMJS01000005">
    <property type="protein sequence ID" value="GGF92748.1"/>
    <property type="molecule type" value="Genomic_DNA"/>
</dbReference>
<name>A0A8J2Z319_9GAMM</name>
<proteinExistence type="predicted"/>
<evidence type="ECO:0008006" key="3">
    <source>
        <dbReference type="Google" id="ProtNLM"/>
    </source>
</evidence>